<feature type="compositionally biased region" description="Basic and acidic residues" evidence="2">
    <location>
        <begin position="24"/>
        <end position="37"/>
    </location>
</feature>
<dbReference type="RefSeq" id="WP_235163849.1">
    <property type="nucleotide sequence ID" value="NZ_CP098805.1"/>
</dbReference>
<proteinExistence type="predicted"/>
<evidence type="ECO:0000313" key="4">
    <source>
        <dbReference type="Proteomes" id="UP001055420"/>
    </source>
</evidence>
<keyword evidence="4" id="KW-1185">Reference proteome</keyword>
<gene>
    <name evidence="3" type="ORF">NFI80_05920</name>
</gene>
<evidence type="ECO:0000313" key="3">
    <source>
        <dbReference type="EMBL" id="USJ32273.1"/>
    </source>
</evidence>
<evidence type="ECO:0008006" key="5">
    <source>
        <dbReference type="Google" id="ProtNLM"/>
    </source>
</evidence>
<feature type="region of interest" description="Disordered" evidence="2">
    <location>
        <begin position="19"/>
        <end position="40"/>
    </location>
</feature>
<reference evidence="3" key="1">
    <citation type="submission" date="2022-06" db="EMBL/GenBank/DDBJ databases">
        <title>Novel species in genus Dyadobacter.</title>
        <authorList>
            <person name="Ma C."/>
        </authorList>
    </citation>
    <scope>NUCLEOTIDE SEQUENCE</scope>
    <source>
        <strain evidence="3">CY22</strain>
    </source>
</reference>
<dbReference type="EMBL" id="CP098805">
    <property type="protein sequence ID" value="USJ32273.1"/>
    <property type="molecule type" value="Genomic_DNA"/>
</dbReference>
<protein>
    <recommendedName>
        <fullName evidence="5">Viral A-type inclusion protein</fullName>
    </recommendedName>
</protein>
<evidence type="ECO:0000256" key="2">
    <source>
        <dbReference type="SAM" id="MobiDB-lite"/>
    </source>
</evidence>
<evidence type="ECO:0000256" key="1">
    <source>
        <dbReference type="SAM" id="Coils"/>
    </source>
</evidence>
<dbReference type="Proteomes" id="UP001055420">
    <property type="component" value="Chromosome"/>
</dbReference>
<name>A0ABY4XPL9_9BACT</name>
<dbReference type="PROSITE" id="PS51257">
    <property type="entry name" value="PROKAR_LIPOPROTEIN"/>
    <property type="match status" value="1"/>
</dbReference>
<feature type="coiled-coil region" evidence="1">
    <location>
        <begin position="59"/>
        <end position="105"/>
    </location>
</feature>
<organism evidence="3 4">
    <name type="scientific">Dyadobacter chenhuakuii</name>
    <dbReference type="NCBI Taxonomy" id="2909339"/>
    <lineage>
        <taxon>Bacteria</taxon>
        <taxon>Pseudomonadati</taxon>
        <taxon>Bacteroidota</taxon>
        <taxon>Cytophagia</taxon>
        <taxon>Cytophagales</taxon>
        <taxon>Spirosomataceae</taxon>
        <taxon>Dyadobacter</taxon>
    </lineage>
</organism>
<accession>A0ABY4XPL9</accession>
<keyword evidence="1" id="KW-0175">Coiled coil</keyword>
<sequence length="160" mass="18264">MKKYLILILVTLGVSACDSTQKSDSTDAHHKMTDSHHANPKAKALMDLHDNAMPKMEEIMTIKKRLTSVENQLDSLNGAKPSPQLQKQKQQARDLIQQLVQADKSMMDWMHQYRADTLETLDEHQQEAYIASQTAKMDLVNIQMQDAISKSKEFIKNNIQ</sequence>